<protein>
    <recommendedName>
        <fullName evidence="5">Xanthine dehydrogenase</fullName>
    </recommendedName>
</protein>
<dbReference type="PATRIC" id="fig|465721.4.peg.2497"/>
<dbReference type="STRING" id="465721.ACG33_11695"/>
<evidence type="ECO:0000313" key="3">
    <source>
        <dbReference type="EMBL" id="AMN47748.1"/>
    </source>
</evidence>
<dbReference type="PANTHER" id="PTHR30388:SF4">
    <property type="entry name" value="MOLYBDENUM COFACTOR INSERTION CHAPERONE PAOD"/>
    <property type="match status" value="1"/>
</dbReference>
<dbReference type="EMBL" id="CP011971">
    <property type="protein sequence ID" value="AMN47748.1"/>
    <property type="molecule type" value="Genomic_DNA"/>
</dbReference>
<dbReference type="InterPro" id="IPR052698">
    <property type="entry name" value="MoCofactor_Util/Proc"/>
</dbReference>
<dbReference type="Pfam" id="PF02625">
    <property type="entry name" value="XdhC_CoxI"/>
    <property type="match status" value="1"/>
</dbReference>
<name>A0A127FDR1_STEDE</name>
<feature type="domain" description="XdhC- CoxI" evidence="1">
    <location>
        <begin position="16"/>
        <end position="82"/>
    </location>
</feature>
<evidence type="ECO:0008006" key="5">
    <source>
        <dbReference type="Google" id="ProtNLM"/>
    </source>
</evidence>
<evidence type="ECO:0000259" key="2">
    <source>
        <dbReference type="Pfam" id="PF13478"/>
    </source>
</evidence>
<dbReference type="PANTHER" id="PTHR30388">
    <property type="entry name" value="ALDEHYDE OXIDOREDUCTASE MOLYBDENUM COFACTOR ASSEMBLY PROTEIN"/>
    <property type="match status" value="1"/>
</dbReference>
<gene>
    <name evidence="3" type="ORF">ACG33_11695</name>
</gene>
<dbReference type="InterPro" id="IPR027051">
    <property type="entry name" value="XdhC_Rossmann_dom"/>
</dbReference>
<sequence>MIAYHADLHSFFMQSRDRGEPLVLATIVQTSGSTYRKAGAHMLIGPEGRAAGLLSGGCLETDLFERAQRVLESRTAELVTYDTRSSDDLIWGLGLGCEGATTILLTPLHLDSGYRPFATIEAARVARMRTAFAVVIRAAPQLPLGQWFQMSSDGRALQALEGEAEIIVEDPVEYANRQTLPIARSNTWEVHAGGALLRVIPVPLSLRILILGAGPDVLPLVQIADLLGWEVTIVDHRPAYAVADRFPNASVVLSPALDMASAVDPNAYDAAVVMSHHLISDIAYLRALARSSTAYIGVLGPVARRERLLNELGAEAAMLVGRLHGPIGLDIGANTPESIALAIAGEIHAMLSGASGRSLGRSL</sequence>
<dbReference type="Pfam" id="PF13478">
    <property type="entry name" value="XdhC_C"/>
    <property type="match status" value="1"/>
</dbReference>
<organism evidence="3 4">
    <name type="scientific">Steroidobacter denitrificans</name>
    <dbReference type="NCBI Taxonomy" id="465721"/>
    <lineage>
        <taxon>Bacteria</taxon>
        <taxon>Pseudomonadati</taxon>
        <taxon>Pseudomonadota</taxon>
        <taxon>Gammaproteobacteria</taxon>
        <taxon>Steroidobacterales</taxon>
        <taxon>Steroidobacteraceae</taxon>
        <taxon>Steroidobacter</taxon>
    </lineage>
</organism>
<evidence type="ECO:0000313" key="4">
    <source>
        <dbReference type="Proteomes" id="UP000070250"/>
    </source>
</evidence>
<keyword evidence="4" id="KW-1185">Reference proteome</keyword>
<dbReference type="OrthoDB" id="9815497at2"/>
<dbReference type="Gene3D" id="3.40.50.720">
    <property type="entry name" value="NAD(P)-binding Rossmann-like Domain"/>
    <property type="match status" value="1"/>
</dbReference>
<dbReference type="KEGG" id="sdf:ACG33_11695"/>
<feature type="domain" description="XdhC Rossmann" evidence="2">
    <location>
        <begin position="209"/>
        <end position="347"/>
    </location>
</feature>
<dbReference type="AlphaFoldDB" id="A0A127FDR1"/>
<evidence type="ECO:0000259" key="1">
    <source>
        <dbReference type="Pfam" id="PF02625"/>
    </source>
</evidence>
<proteinExistence type="predicted"/>
<reference evidence="3 4" key="1">
    <citation type="submission" date="2015-06" db="EMBL/GenBank/DDBJ databases">
        <title>A Comprehensive Approach to Explore the Metabolic and Phylogenetic Diversity of Bacterial Steroid Degradation in the Environment: Testosterone as an Example.</title>
        <authorList>
            <person name="Yang F.-C."/>
            <person name="Chen Y.-L."/>
            <person name="Yu C.-P."/>
            <person name="Tang S.-L."/>
            <person name="Wang P.-H."/>
            <person name="Ismail W."/>
            <person name="Wang C.-H."/>
            <person name="Yang C.-Y."/>
            <person name="Chiang Y.-R."/>
        </authorList>
    </citation>
    <scope>NUCLEOTIDE SEQUENCE [LARGE SCALE GENOMIC DNA]</scope>
    <source>
        <strain evidence="3 4">DSM 18526</strain>
    </source>
</reference>
<dbReference type="Proteomes" id="UP000070250">
    <property type="component" value="Chromosome"/>
</dbReference>
<dbReference type="InterPro" id="IPR003777">
    <property type="entry name" value="XdhC_CoxI"/>
</dbReference>
<accession>A0A127FDR1</accession>